<name>F0ZS65_DICPU</name>
<dbReference type="RefSeq" id="XP_003290256.1">
    <property type="nucleotide sequence ID" value="XM_003290208.1"/>
</dbReference>
<reference evidence="2" key="1">
    <citation type="journal article" date="2011" name="Genome Biol.">
        <title>Comparative genomics of the social amoebae Dictyostelium discoideum and Dictyostelium purpureum.</title>
        <authorList>
            <consortium name="US DOE Joint Genome Institute (JGI-PGF)"/>
            <person name="Sucgang R."/>
            <person name="Kuo A."/>
            <person name="Tian X."/>
            <person name="Salerno W."/>
            <person name="Parikh A."/>
            <person name="Feasley C.L."/>
            <person name="Dalin E."/>
            <person name="Tu H."/>
            <person name="Huang E."/>
            <person name="Barry K."/>
            <person name="Lindquist E."/>
            <person name="Shapiro H."/>
            <person name="Bruce D."/>
            <person name="Schmutz J."/>
            <person name="Salamov A."/>
            <person name="Fey P."/>
            <person name="Gaudet P."/>
            <person name="Anjard C."/>
            <person name="Babu M.M."/>
            <person name="Basu S."/>
            <person name="Bushmanova Y."/>
            <person name="van der Wel H."/>
            <person name="Katoh-Kurasawa M."/>
            <person name="Dinh C."/>
            <person name="Coutinho P.M."/>
            <person name="Saito T."/>
            <person name="Elias M."/>
            <person name="Schaap P."/>
            <person name="Kay R.R."/>
            <person name="Henrissat B."/>
            <person name="Eichinger L."/>
            <person name="Rivero F."/>
            <person name="Putnam N.H."/>
            <person name="West C.M."/>
            <person name="Loomis W.F."/>
            <person name="Chisholm R.L."/>
            <person name="Shaulsky G."/>
            <person name="Strassmann J.E."/>
            <person name="Queller D.C."/>
            <person name="Kuspa A."/>
            <person name="Grigoriev I.V."/>
        </authorList>
    </citation>
    <scope>NUCLEOTIDE SEQUENCE [LARGE SCALE GENOMIC DNA]</scope>
    <source>
        <strain evidence="2">QSDP1</strain>
    </source>
</reference>
<dbReference type="InParanoid" id="F0ZS65"/>
<dbReference type="AlphaFoldDB" id="F0ZS65"/>
<gene>
    <name evidence="1" type="ORF">DICPUDRAFT_154756</name>
</gene>
<protein>
    <submittedName>
        <fullName evidence="1">Uncharacterized protein</fullName>
    </submittedName>
</protein>
<keyword evidence="2" id="KW-1185">Reference proteome</keyword>
<dbReference type="EMBL" id="GL871152">
    <property type="protein sequence ID" value="EGC33216.1"/>
    <property type="molecule type" value="Genomic_DNA"/>
</dbReference>
<proteinExistence type="predicted"/>
<evidence type="ECO:0000313" key="1">
    <source>
        <dbReference type="EMBL" id="EGC33216.1"/>
    </source>
</evidence>
<evidence type="ECO:0000313" key="2">
    <source>
        <dbReference type="Proteomes" id="UP000001064"/>
    </source>
</evidence>
<sequence>MAAIYSIASNRTGDVFQPLIDQNKPKTNFEVSEIKYGQNGKCTTIVWQCKKNKTFYVLTNIKRKRK</sequence>
<accession>F0ZS65</accession>
<dbReference type="OrthoDB" id="5876240at2759"/>
<dbReference type="KEGG" id="dpp:DICPUDRAFT_154756"/>
<organism evidence="1 2">
    <name type="scientific">Dictyostelium purpureum</name>
    <name type="common">Slime mold</name>
    <dbReference type="NCBI Taxonomy" id="5786"/>
    <lineage>
        <taxon>Eukaryota</taxon>
        <taxon>Amoebozoa</taxon>
        <taxon>Evosea</taxon>
        <taxon>Eumycetozoa</taxon>
        <taxon>Dictyostelia</taxon>
        <taxon>Dictyosteliales</taxon>
        <taxon>Dictyosteliaceae</taxon>
        <taxon>Dictyostelium</taxon>
    </lineage>
</organism>
<dbReference type="VEuPathDB" id="AmoebaDB:DICPUDRAFT_154756"/>
<dbReference type="Proteomes" id="UP000001064">
    <property type="component" value="Unassembled WGS sequence"/>
</dbReference>
<dbReference type="GeneID" id="10504612"/>